<dbReference type="Proteomes" id="UP000252995">
    <property type="component" value="Unassembled WGS sequence"/>
</dbReference>
<dbReference type="InterPro" id="IPR036388">
    <property type="entry name" value="WH-like_DNA-bd_sf"/>
</dbReference>
<protein>
    <submittedName>
        <fullName evidence="3">DNA-binding CsgD family transcriptional regulator</fullName>
    </submittedName>
</protein>
<organism evidence="3 4">
    <name type="scientific">Marinobacter pelagius</name>
    <dbReference type="NCBI Taxonomy" id="379482"/>
    <lineage>
        <taxon>Bacteria</taxon>
        <taxon>Pseudomonadati</taxon>
        <taxon>Pseudomonadota</taxon>
        <taxon>Gammaproteobacteria</taxon>
        <taxon>Pseudomonadales</taxon>
        <taxon>Marinobacteraceae</taxon>
        <taxon>Marinobacter</taxon>
    </lineage>
</organism>
<dbReference type="InterPro" id="IPR016032">
    <property type="entry name" value="Sig_transdc_resp-reg_C-effctor"/>
</dbReference>
<dbReference type="AlphaFoldDB" id="A0A366GZ11"/>
<dbReference type="EMBL" id="QNRO01000002">
    <property type="protein sequence ID" value="RBP33369.1"/>
    <property type="molecule type" value="Genomic_DNA"/>
</dbReference>
<name>A0A366GZ11_9GAMM</name>
<evidence type="ECO:0000313" key="3">
    <source>
        <dbReference type="EMBL" id="RBP33369.1"/>
    </source>
</evidence>
<dbReference type="SMART" id="SM00421">
    <property type="entry name" value="HTH_LUXR"/>
    <property type="match status" value="1"/>
</dbReference>
<feature type="region of interest" description="Disordered" evidence="1">
    <location>
        <begin position="1"/>
        <end position="22"/>
    </location>
</feature>
<dbReference type="InterPro" id="IPR000792">
    <property type="entry name" value="Tscrpt_reg_LuxR_C"/>
</dbReference>
<sequence length="403" mass="44546">MPGRKGPVDVTNPNIPGSPESAGELAFPFPSLGGEDLQAYNTLVSTLYRCLHDNTGFQPFFDAFQDRFKALQGGILGLTNNPQRMVYGWTFGYPEGFEEWYINSDLPERDEALTRYRQLPPRQFDSFLRGDTSRTILDILGPESRAWAEQVGMGDSAGMLVTQENGTSVVFMANRHREFGPYTDDELLQMNLLAPHIENAVALHLKLYETRSDNENLAMALNHVKKPLIVFNALGNIAQANDAALALMENSTSLSITDSERLQSADRRVTRKLQDAITTCIVLSHKGMLSPQTVFTSRGHERIAVCLTPLIADSAENNGVLAELFCFDSSLEPDQERLQTLFQCTPAEAAVAADLAQGLSASDVAERKQISIHTARQHIKSLLAKNGYRKQTELVSMLVRALG</sequence>
<comment type="caution">
    <text evidence="3">The sequence shown here is derived from an EMBL/GenBank/DDBJ whole genome shotgun (WGS) entry which is preliminary data.</text>
</comment>
<dbReference type="GO" id="GO:0003677">
    <property type="term" value="F:DNA binding"/>
    <property type="evidence" value="ECO:0007669"/>
    <property type="project" value="UniProtKB-KW"/>
</dbReference>
<accession>A0A366GZ11</accession>
<dbReference type="GO" id="GO:0006355">
    <property type="term" value="P:regulation of DNA-templated transcription"/>
    <property type="evidence" value="ECO:0007669"/>
    <property type="project" value="InterPro"/>
</dbReference>
<gene>
    <name evidence="3" type="ORF">DET50_102182</name>
</gene>
<keyword evidence="3" id="KW-0238">DNA-binding</keyword>
<feature type="domain" description="HTH luxR-type" evidence="2">
    <location>
        <begin position="341"/>
        <end position="398"/>
    </location>
</feature>
<proteinExistence type="predicted"/>
<dbReference type="SUPFAM" id="SSF46894">
    <property type="entry name" value="C-terminal effector domain of the bipartite response regulators"/>
    <property type="match status" value="1"/>
</dbReference>
<evidence type="ECO:0000313" key="4">
    <source>
        <dbReference type="Proteomes" id="UP000252995"/>
    </source>
</evidence>
<evidence type="ECO:0000256" key="1">
    <source>
        <dbReference type="SAM" id="MobiDB-lite"/>
    </source>
</evidence>
<evidence type="ECO:0000259" key="2">
    <source>
        <dbReference type="SMART" id="SM00421"/>
    </source>
</evidence>
<dbReference type="Gene3D" id="1.10.10.10">
    <property type="entry name" value="Winged helix-like DNA-binding domain superfamily/Winged helix DNA-binding domain"/>
    <property type="match status" value="1"/>
</dbReference>
<reference evidence="3 4" key="1">
    <citation type="submission" date="2018-06" db="EMBL/GenBank/DDBJ databases">
        <title>Freshwater and sediment microbial communities from various areas in North America, analyzing microbe dynamics in response to fracking.</title>
        <authorList>
            <person name="Lamendella R."/>
        </authorList>
    </citation>
    <scope>NUCLEOTIDE SEQUENCE [LARGE SCALE GENOMIC DNA]</scope>
    <source>
        <strain evidence="3 4">114J</strain>
    </source>
</reference>